<evidence type="ECO:0000256" key="2">
    <source>
        <dbReference type="SAM" id="SignalP"/>
    </source>
</evidence>
<keyword evidence="2" id="KW-0732">Signal</keyword>
<keyword evidence="1" id="KW-1133">Transmembrane helix</keyword>
<evidence type="ECO:0008006" key="5">
    <source>
        <dbReference type="Google" id="ProtNLM"/>
    </source>
</evidence>
<sequence>MYTSTFLLAAFAVGAFAQNPSTTSLFLGVANTEEFLGINPTDFAYAVSVVGGNKDATTYKLDCTSGCPSNLEHTAIIGPSTFQAQTYVVTEGITASVRQDCKITSGTASCEGSLSVAVNTAGRSTSTSTVVTTTGIATAAALTQVVITGGFDQLSAAATATASPSGNVATHLSGPSFGPVGGFALPSLLGLAVGALAIIL</sequence>
<dbReference type="AlphaFoldDB" id="A0A9P4J3G9"/>
<reference evidence="3" key="1">
    <citation type="journal article" date="2020" name="Stud. Mycol.">
        <title>101 Dothideomycetes genomes: a test case for predicting lifestyles and emergence of pathogens.</title>
        <authorList>
            <person name="Haridas S."/>
            <person name="Albert R."/>
            <person name="Binder M."/>
            <person name="Bloem J."/>
            <person name="Labutti K."/>
            <person name="Salamov A."/>
            <person name="Andreopoulos B."/>
            <person name="Baker S."/>
            <person name="Barry K."/>
            <person name="Bills G."/>
            <person name="Bluhm B."/>
            <person name="Cannon C."/>
            <person name="Castanera R."/>
            <person name="Culley D."/>
            <person name="Daum C."/>
            <person name="Ezra D."/>
            <person name="Gonzalez J."/>
            <person name="Henrissat B."/>
            <person name="Kuo A."/>
            <person name="Liang C."/>
            <person name="Lipzen A."/>
            <person name="Lutzoni F."/>
            <person name="Magnuson J."/>
            <person name="Mondo S."/>
            <person name="Nolan M."/>
            <person name="Ohm R."/>
            <person name="Pangilinan J."/>
            <person name="Park H.-J."/>
            <person name="Ramirez L."/>
            <person name="Alfaro M."/>
            <person name="Sun H."/>
            <person name="Tritt A."/>
            <person name="Yoshinaga Y."/>
            <person name="Zwiers L.-H."/>
            <person name="Turgeon B."/>
            <person name="Goodwin S."/>
            <person name="Spatafora J."/>
            <person name="Crous P."/>
            <person name="Grigoriev I."/>
        </authorList>
    </citation>
    <scope>NUCLEOTIDE SEQUENCE</scope>
    <source>
        <strain evidence="3">CBS 260.36</strain>
    </source>
</reference>
<keyword evidence="1" id="KW-0812">Transmembrane</keyword>
<dbReference type="Proteomes" id="UP000799439">
    <property type="component" value="Unassembled WGS sequence"/>
</dbReference>
<keyword evidence="1" id="KW-0472">Membrane</keyword>
<feature type="transmembrane region" description="Helical" evidence="1">
    <location>
        <begin position="177"/>
        <end position="199"/>
    </location>
</feature>
<dbReference type="OrthoDB" id="4991875at2759"/>
<protein>
    <recommendedName>
        <fullName evidence="5">GPI anchored protein</fullName>
    </recommendedName>
</protein>
<feature type="signal peptide" evidence="2">
    <location>
        <begin position="1"/>
        <end position="17"/>
    </location>
</feature>
<name>A0A9P4J3G9_9PEZI</name>
<evidence type="ECO:0000313" key="3">
    <source>
        <dbReference type="EMBL" id="KAF2152777.1"/>
    </source>
</evidence>
<comment type="caution">
    <text evidence="3">The sequence shown here is derived from an EMBL/GenBank/DDBJ whole genome shotgun (WGS) entry which is preliminary data.</text>
</comment>
<gene>
    <name evidence="3" type="ORF">K461DRAFT_321738</name>
</gene>
<keyword evidence="4" id="KW-1185">Reference proteome</keyword>
<dbReference type="EMBL" id="ML996086">
    <property type="protein sequence ID" value="KAF2152777.1"/>
    <property type="molecule type" value="Genomic_DNA"/>
</dbReference>
<proteinExistence type="predicted"/>
<evidence type="ECO:0000313" key="4">
    <source>
        <dbReference type="Proteomes" id="UP000799439"/>
    </source>
</evidence>
<evidence type="ECO:0000256" key="1">
    <source>
        <dbReference type="SAM" id="Phobius"/>
    </source>
</evidence>
<accession>A0A9P4J3G9</accession>
<feature type="chain" id="PRO_5040163934" description="GPI anchored protein" evidence="2">
    <location>
        <begin position="18"/>
        <end position="200"/>
    </location>
</feature>
<organism evidence="3 4">
    <name type="scientific">Myriangium duriaei CBS 260.36</name>
    <dbReference type="NCBI Taxonomy" id="1168546"/>
    <lineage>
        <taxon>Eukaryota</taxon>
        <taxon>Fungi</taxon>
        <taxon>Dikarya</taxon>
        <taxon>Ascomycota</taxon>
        <taxon>Pezizomycotina</taxon>
        <taxon>Dothideomycetes</taxon>
        <taxon>Dothideomycetidae</taxon>
        <taxon>Myriangiales</taxon>
        <taxon>Myriangiaceae</taxon>
        <taxon>Myriangium</taxon>
    </lineage>
</organism>